<comment type="caution">
    <text evidence="19">The sequence shown here is derived from an EMBL/GenBank/DDBJ whole genome shotgun (WGS) entry which is preliminary data.</text>
</comment>
<keyword evidence="20" id="KW-1185">Reference proteome</keyword>
<dbReference type="InterPro" id="IPR036291">
    <property type="entry name" value="NAD(P)-bd_dom_sf"/>
</dbReference>
<evidence type="ECO:0000256" key="4">
    <source>
        <dbReference type="ARBA" id="ARBA00005056"/>
    </source>
</evidence>
<dbReference type="GO" id="GO:0009089">
    <property type="term" value="P:lysine biosynthetic process via diaminopimelate"/>
    <property type="evidence" value="ECO:0007669"/>
    <property type="project" value="UniProtKB-UniRule"/>
</dbReference>
<evidence type="ECO:0000256" key="13">
    <source>
        <dbReference type="ARBA" id="ARBA00048841"/>
    </source>
</evidence>
<keyword evidence="11" id="KW-0457">Lysine biosynthesis</keyword>
<evidence type="ECO:0000256" key="15">
    <source>
        <dbReference type="PIRNR" id="PIRNR000727"/>
    </source>
</evidence>
<dbReference type="CDD" id="cd04257">
    <property type="entry name" value="AAK_AK-HSDH"/>
    <property type="match status" value="1"/>
</dbReference>
<dbReference type="PANTHER" id="PTHR43070:SF5">
    <property type="entry name" value="HOMOSERINE DEHYDROGENASE"/>
    <property type="match status" value="1"/>
</dbReference>
<dbReference type="Proteomes" id="UP000288279">
    <property type="component" value="Unassembled WGS sequence"/>
</dbReference>
<evidence type="ECO:0000256" key="3">
    <source>
        <dbReference type="ARBA" id="ARBA00004986"/>
    </source>
</evidence>
<comment type="catalytic activity">
    <reaction evidence="13">
        <text>L-homoserine + NADP(+) = L-aspartate 4-semialdehyde + NADPH + H(+)</text>
        <dbReference type="Rhea" id="RHEA:15761"/>
        <dbReference type="ChEBI" id="CHEBI:15378"/>
        <dbReference type="ChEBI" id="CHEBI:57476"/>
        <dbReference type="ChEBI" id="CHEBI:57783"/>
        <dbReference type="ChEBI" id="CHEBI:58349"/>
        <dbReference type="ChEBI" id="CHEBI:537519"/>
        <dbReference type="EC" id="1.1.1.3"/>
    </reaction>
    <physiologicalReaction direction="right-to-left" evidence="13">
        <dbReference type="Rhea" id="RHEA:15763"/>
    </physiologicalReaction>
</comment>
<dbReference type="InterPro" id="IPR036393">
    <property type="entry name" value="AceGlu_kinase-like_sf"/>
</dbReference>
<comment type="similarity">
    <text evidence="15">In the N-terminal section; belongs to the aspartokinase family.</text>
</comment>
<dbReference type="FunFam" id="3.30.360.10:FF:000006">
    <property type="entry name" value="Bifunctional aspartokinase/homoserine dehydrogenase"/>
    <property type="match status" value="1"/>
</dbReference>
<evidence type="ECO:0000313" key="19">
    <source>
        <dbReference type="EMBL" id="RUO76665.1"/>
    </source>
</evidence>
<dbReference type="AlphaFoldDB" id="A0A432ZFA7"/>
<dbReference type="InterPro" id="IPR049638">
    <property type="entry name" value="AK-HD"/>
</dbReference>
<dbReference type="GO" id="GO:0004412">
    <property type="term" value="F:homoserine dehydrogenase activity"/>
    <property type="evidence" value="ECO:0007669"/>
    <property type="project" value="UniProtKB-UniRule"/>
</dbReference>
<dbReference type="PROSITE" id="PS00324">
    <property type="entry name" value="ASPARTOKINASE"/>
    <property type="match status" value="1"/>
</dbReference>
<evidence type="ECO:0000313" key="20">
    <source>
        <dbReference type="Proteomes" id="UP000288279"/>
    </source>
</evidence>
<sequence length="823" mass="92358">MASSTAPSAEQIQIVADQVQVHKFGGSSLADGFCYRRVARIVTEYGGASDLVVVSAAGDTTNRILAIIDAHQQAQATGDGTGIAQVLLNQLKKYQQGLIEDLLTGDRCAEILAQSNHDFARWQAWLDGKEIIERRAELLSYGELWSARLLSALLQQQGFQADYIDARTFLTADDAPEPHIRVDSSRRALLEIIAPRAGTRFVVTGFICADPDGNSLILGRNGSDYSATLIGSLIDAKQVTIWKDVAGVYSADPRKVKRVSSLASLDWQEAEELARLGSPVLHPRTFQPVNRERMVIAVRSSLKVENQQTRIGQYSDAEPQGKVLTGLGEVVLFRVDMNNAHLVEQIEALELTPLISWNEIPQQHAFYAYHQNHLDYMERWLEQLEPADRDAITPLSGYSMIALVGHRIKECAHYQTFAEELKTQTLRHFSVAPEQNSAVAILEQKLDNGLLNRVHSQLFNYRRSLGVLVVGRGNIGSAWLALFRRLRERINEQMDVRIIGILNSKRMWFDYAGLELTDWEQSFEQLARPYELSKLIPELANAPYDELVMLDLTDAVAVAQLYPSFFANGVHIISANKRGGSAEEGQYNEIRTIQHEYKREWYYNTTVGAGLPLNYALNDLRNSGDEIRSISGIFSGTMSWLFENFTPEVKFSDLVRDAKQRGLTEPDPREDLSCQDIVRKMLILAREIGLKLDWQDIDVESLLPEHLSELPLDEFMQRLDEIDTDMAALYEDAQRTGKVPRLLASFARQDDESVRARVGIEYIPEGDMLANLIPGENIFVIYTDWYHEMPLVISGPGAGKEVTAGGVQSDLNQLLSRLSHKDS</sequence>
<keyword evidence="15 19" id="KW-0418">Kinase</keyword>
<evidence type="ECO:0000256" key="1">
    <source>
        <dbReference type="ARBA" id="ARBA00001920"/>
    </source>
</evidence>
<comment type="cofactor">
    <cofactor evidence="1">
        <name>a metal cation</name>
        <dbReference type="ChEBI" id="CHEBI:25213"/>
    </cofactor>
</comment>
<keyword evidence="15" id="KW-0067">ATP-binding</keyword>
<comment type="catalytic activity">
    <reaction evidence="15">
        <text>L-aspartate + ATP = 4-phospho-L-aspartate + ADP</text>
        <dbReference type="Rhea" id="RHEA:23776"/>
        <dbReference type="ChEBI" id="CHEBI:29991"/>
        <dbReference type="ChEBI" id="CHEBI:30616"/>
        <dbReference type="ChEBI" id="CHEBI:57535"/>
        <dbReference type="ChEBI" id="CHEBI:456216"/>
        <dbReference type="EC" id="2.7.2.4"/>
    </reaction>
</comment>
<dbReference type="InterPro" id="IPR005106">
    <property type="entry name" value="Asp/hSer_DH_NAD-bd"/>
</dbReference>
<dbReference type="Gene3D" id="3.40.50.720">
    <property type="entry name" value="NAD(P)-binding Rossmann-like Domain"/>
    <property type="match status" value="1"/>
</dbReference>
<dbReference type="Pfam" id="PF03447">
    <property type="entry name" value="NAD_binding_3"/>
    <property type="match status" value="1"/>
</dbReference>
<accession>A0A432ZFA7</accession>
<comment type="subunit">
    <text evidence="15">Homotetramer.</text>
</comment>
<keyword evidence="9 15" id="KW-0521">NADP</keyword>
<dbReference type="InterPro" id="IPR041743">
    <property type="entry name" value="AK-HSDH_N"/>
</dbReference>
<dbReference type="GO" id="GO:0004072">
    <property type="term" value="F:aspartate kinase activity"/>
    <property type="evidence" value="ECO:0007669"/>
    <property type="project" value="UniProtKB-UniRule"/>
</dbReference>
<dbReference type="Gene3D" id="3.40.1160.10">
    <property type="entry name" value="Acetylglutamate kinase-like"/>
    <property type="match status" value="1"/>
</dbReference>
<dbReference type="Gene3D" id="3.30.360.10">
    <property type="entry name" value="Dihydrodipicolinate Reductase, domain 2"/>
    <property type="match status" value="1"/>
</dbReference>
<dbReference type="PANTHER" id="PTHR43070">
    <property type="match status" value="1"/>
</dbReference>
<dbReference type="Pfam" id="PF00696">
    <property type="entry name" value="AA_kinase"/>
    <property type="match status" value="1"/>
</dbReference>
<dbReference type="UniPathway" id="UPA00050">
    <property type="reaction ID" value="UER00063"/>
</dbReference>
<dbReference type="EC" id="1.1.1.3" evidence="15"/>
<gene>
    <name evidence="19" type="ORF">CWI83_06985</name>
</gene>
<evidence type="ECO:0000256" key="2">
    <source>
        <dbReference type="ARBA" id="ARBA00004766"/>
    </source>
</evidence>
<dbReference type="SUPFAM" id="SSF53633">
    <property type="entry name" value="Carbamate kinase-like"/>
    <property type="match status" value="1"/>
</dbReference>
<dbReference type="GO" id="GO:0050661">
    <property type="term" value="F:NADP binding"/>
    <property type="evidence" value="ECO:0007669"/>
    <property type="project" value="UniProtKB-UniRule"/>
</dbReference>
<dbReference type="GO" id="GO:0009090">
    <property type="term" value="P:homoserine biosynthetic process"/>
    <property type="evidence" value="ECO:0007669"/>
    <property type="project" value="UniProtKB-ARBA"/>
</dbReference>
<comment type="pathway">
    <text evidence="5 15">Amino-acid biosynthesis; L-methionine biosynthesis via de novo pathway; L-homoserine from L-aspartate: step 3/3.</text>
</comment>
<dbReference type="GO" id="GO:0005524">
    <property type="term" value="F:ATP binding"/>
    <property type="evidence" value="ECO:0007669"/>
    <property type="project" value="UniProtKB-UniRule"/>
</dbReference>
<protein>
    <recommendedName>
        <fullName evidence="15">Bifunctional aspartokinase/homoserine dehydrogenase</fullName>
    </recommendedName>
    <domain>
        <recommendedName>
            <fullName evidence="15">Aspartokinase</fullName>
            <ecNumber evidence="15">2.7.2.4</ecNumber>
        </recommendedName>
    </domain>
    <domain>
        <recommendedName>
            <fullName evidence="15">Homoserine dehydrogenase</fullName>
            <ecNumber evidence="15">1.1.1.3</ecNumber>
        </recommendedName>
    </domain>
</protein>
<comment type="pathway">
    <text evidence="3 15">Amino-acid biosynthesis; L-methionine biosynthesis via de novo pathway; L-homoserine from L-aspartate: step 1/3.</text>
</comment>
<evidence type="ECO:0000259" key="16">
    <source>
        <dbReference type="Pfam" id="PF00696"/>
    </source>
</evidence>
<feature type="domain" description="Aspartate/glutamate/uridylate kinase" evidence="16">
    <location>
        <begin position="19"/>
        <end position="297"/>
    </location>
</feature>
<dbReference type="InterPro" id="IPR001342">
    <property type="entry name" value="HDH_cat"/>
</dbReference>
<evidence type="ECO:0000256" key="7">
    <source>
        <dbReference type="ARBA" id="ARBA00022605"/>
    </source>
</evidence>
<evidence type="ECO:0000256" key="11">
    <source>
        <dbReference type="ARBA" id="ARBA00023154"/>
    </source>
</evidence>
<keyword evidence="8" id="KW-0791">Threonine biosynthesis</keyword>
<keyword evidence="12" id="KW-0486">Methionine biosynthesis</keyword>
<organism evidence="19 20">
    <name type="scientific">Pseudidiomarina taiwanensis</name>
    <dbReference type="NCBI Taxonomy" id="337250"/>
    <lineage>
        <taxon>Bacteria</taxon>
        <taxon>Pseudomonadati</taxon>
        <taxon>Pseudomonadota</taxon>
        <taxon>Gammaproteobacteria</taxon>
        <taxon>Alteromonadales</taxon>
        <taxon>Idiomarinaceae</taxon>
        <taxon>Pseudidiomarina</taxon>
    </lineage>
</organism>
<dbReference type="RefSeq" id="WP_126827519.1">
    <property type="nucleotide sequence ID" value="NZ_PIQG01000003.1"/>
</dbReference>
<comment type="pathway">
    <text evidence="6 15">Amino-acid biosynthesis; L-threonine biosynthesis; L-threonine from L-aspartate: step 1/5.</text>
</comment>
<dbReference type="Pfam" id="PF00742">
    <property type="entry name" value="Homoserine_dh"/>
    <property type="match status" value="1"/>
</dbReference>
<evidence type="ECO:0000256" key="12">
    <source>
        <dbReference type="ARBA" id="ARBA00023167"/>
    </source>
</evidence>
<feature type="domain" description="Aspartate/homoserine dehydrogenase NAD-binding" evidence="18">
    <location>
        <begin position="471"/>
        <end position="604"/>
    </location>
</feature>
<dbReference type="SUPFAM" id="SSF55347">
    <property type="entry name" value="Glyceraldehyde-3-phosphate dehydrogenase-like, C-terminal domain"/>
    <property type="match status" value="1"/>
</dbReference>
<dbReference type="NCBIfam" id="NF007003">
    <property type="entry name" value="PRK09466.1"/>
    <property type="match status" value="1"/>
</dbReference>
<dbReference type="InterPro" id="IPR011147">
    <property type="entry name" value="Bifunc_Aspkin/hSer_DH"/>
</dbReference>
<evidence type="ECO:0000256" key="9">
    <source>
        <dbReference type="ARBA" id="ARBA00022857"/>
    </source>
</evidence>
<evidence type="ECO:0000256" key="6">
    <source>
        <dbReference type="ARBA" id="ARBA00005139"/>
    </source>
</evidence>
<evidence type="ECO:0000256" key="8">
    <source>
        <dbReference type="ARBA" id="ARBA00022697"/>
    </source>
</evidence>
<dbReference type="EMBL" id="PIQG01000003">
    <property type="protein sequence ID" value="RUO76665.1"/>
    <property type="molecule type" value="Genomic_DNA"/>
</dbReference>
<dbReference type="InterPro" id="IPR001048">
    <property type="entry name" value="Asp/Glu/Uridylate_kinase"/>
</dbReference>
<dbReference type="UniPathway" id="UPA00034">
    <property type="reaction ID" value="UER00015"/>
</dbReference>
<dbReference type="InterPro" id="IPR018042">
    <property type="entry name" value="Aspartate_kinase_CS"/>
</dbReference>
<keyword evidence="10 15" id="KW-0560">Oxidoreductase</keyword>
<dbReference type="Gene3D" id="1.20.120.1320">
    <property type="entry name" value="Aspartokinase, catalytic domain"/>
    <property type="match status" value="1"/>
</dbReference>
<feature type="domain" description="Homoserine dehydrogenase catalytic" evidence="17">
    <location>
        <begin position="616"/>
        <end position="811"/>
    </location>
</feature>
<dbReference type="GO" id="GO:0009086">
    <property type="term" value="P:methionine biosynthetic process"/>
    <property type="evidence" value="ECO:0007669"/>
    <property type="project" value="UniProtKB-KW"/>
</dbReference>
<comment type="similarity">
    <text evidence="15">In the C-terminal section; belongs to the homoserine dehydrogenase family.</text>
</comment>
<reference evidence="19 20" key="1">
    <citation type="journal article" date="2011" name="Front. Microbiol.">
        <title>Genomic signatures of strain selection and enhancement in Bacillus atrophaeus var. globigii, a historical biowarfare simulant.</title>
        <authorList>
            <person name="Gibbons H.S."/>
            <person name="Broomall S.M."/>
            <person name="McNew L.A."/>
            <person name="Daligault H."/>
            <person name="Chapman C."/>
            <person name="Bruce D."/>
            <person name="Karavis M."/>
            <person name="Krepps M."/>
            <person name="McGregor P.A."/>
            <person name="Hong C."/>
            <person name="Park K.H."/>
            <person name="Akmal A."/>
            <person name="Feldman A."/>
            <person name="Lin J.S."/>
            <person name="Chang W.E."/>
            <person name="Higgs B.W."/>
            <person name="Demirev P."/>
            <person name="Lindquist J."/>
            <person name="Liem A."/>
            <person name="Fochler E."/>
            <person name="Read T.D."/>
            <person name="Tapia R."/>
            <person name="Johnson S."/>
            <person name="Bishop-Lilly K.A."/>
            <person name="Detter C."/>
            <person name="Han C."/>
            <person name="Sozhamannan S."/>
            <person name="Rosenzweig C.N."/>
            <person name="Skowronski E.W."/>
        </authorList>
    </citation>
    <scope>NUCLEOTIDE SEQUENCE [LARGE SCALE GENOMIC DNA]</scope>
    <source>
        <strain evidence="19 20">PIT1</strain>
    </source>
</reference>
<dbReference type="EC" id="2.7.2.4" evidence="15"/>
<keyword evidence="15" id="KW-0808">Transferase</keyword>
<evidence type="ECO:0000256" key="14">
    <source>
        <dbReference type="ARBA" id="ARBA00049031"/>
    </source>
</evidence>
<dbReference type="OrthoDB" id="9799110at2"/>
<keyword evidence="15" id="KW-0547">Nucleotide-binding</keyword>
<comment type="catalytic activity">
    <reaction evidence="14">
        <text>L-homoserine + NAD(+) = L-aspartate 4-semialdehyde + NADH + H(+)</text>
        <dbReference type="Rhea" id="RHEA:15757"/>
        <dbReference type="ChEBI" id="CHEBI:15378"/>
        <dbReference type="ChEBI" id="CHEBI:57476"/>
        <dbReference type="ChEBI" id="CHEBI:57540"/>
        <dbReference type="ChEBI" id="CHEBI:57945"/>
        <dbReference type="ChEBI" id="CHEBI:537519"/>
        <dbReference type="EC" id="1.1.1.3"/>
    </reaction>
    <physiologicalReaction direction="right-to-left" evidence="14">
        <dbReference type="Rhea" id="RHEA:15759"/>
    </physiologicalReaction>
</comment>
<evidence type="ECO:0000259" key="17">
    <source>
        <dbReference type="Pfam" id="PF00742"/>
    </source>
</evidence>
<dbReference type="PIRSF" id="PIRSF000727">
    <property type="entry name" value="ThrA"/>
    <property type="match status" value="1"/>
</dbReference>
<name>A0A432ZFA7_9GAMM</name>
<evidence type="ECO:0000259" key="18">
    <source>
        <dbReference type="Pfam" id="PF03447"/>
    </source>
</evidence>
<dbReference type="InterPro" id="IPR042199">
    <property type="entry name" value="AsparK_Bifunc_asparK/hSer_DH"/>
</dbReference>
<dbReference type="GO" id="GO:0009088">
    <property type="term" value="P:threonine biosynthetic process"/>
    <property type="evidence" value="ECO:0007669"/>
    <property type="project" value="UniProtKB-UniRule"/>
</dbReference>
<evidence type="ECO:0000256" key="10">
    <source>
        <dbReference type="ARBA" id="ARBA00023002"/>
    </source>
</evidence>
<proteinExistence type="inferred from homology"/>
<comment type="pathway">
    <text evidence="4 15">Amino-acid biosynthesis; L-threonine biosynthesis; L-threonine from L-aspartate: step 3/5.</text>
</comment>
<dbReference type="UniPathway" id="UPA00051">
    <property type="reaction ID" value="UER00462"/>
</dbReference>
<comment type="pathway">
    <text evidence="2 15">Amino-acid biosynthesis; L-lysine biosynthesis via DAP pathway; (S)-tetrahydrodipicolinate from L-aspartate: step 1/4.</text>
</comment>
<keyword evidence="7 15" id="KW-0028">Amino-acid biosynthesis</keyword>
<dbReference type="SUPFAM" id="SSF51735">
    <property type="entry name" value="NAD(P)-binding Rossmann-fold domains"/>
    <property type="match status" value="1"/>
</dbReference>
<evidence type="ECO:0000256" key="5">
    <source>
        <dbReference type="ARBA" id="ARBA00005062"/>
    </source>
</evidence>